<dbReference type="InterPro" id="IPR018063">
    <property type="entry name" value="SAM_MeTrfase_RsmI_CS"/>
</dbReference>
<sequence>MKLYIVPTPIGNLEDITLRAINVLKSVDVVLAEDTRTSGSLLKHLGISKPMHSYHIHNEHQTVTRVVERILKGESMALVSDAGTPAVSDPGFLLVRECIKQGIQVECLPGPTAFVPALVNSGLPSDRFTFEGFLPHKKGRQTRLQNLASEERTMIFYESPHRLIKALQQFVEFFGADRQVSVARELTKIYEENARGTLEEVIAYFSEKTIKGEIVIILAGKAEEKKKSDKYED</sequence>
<dbReference type="HAMAP" id="MF_01877">
    <property type="entry name" value="16SrRNA_methyltr_I"/>
    <property type="match status" value="1"/>
</dbReference>
<dbReference type="InterPro" id="IPR000878">
    <property type="entry name" value="4pyrrol_Mease"/>
</dbReference>
<comment type="similarity">
    <text evidence="6">Belongs to the methyltransferase superfamily. RsmI family.</text>
</comment>
<dbReference type="InterPro" id="IPR014776">
    <property type="entry name" value="4pyrrole_Mease_sub2"/>
</dbReference>
<evidence type="ECO:0000256" key="2">
    <source>
        <dbReference type="ARBA" id="ARBA00022552"/>
    </source>
</evidence>
<dbReference type="GO" id="GO:0070677">
    <property type="term" value="F:rRNA (cytosine-2'-O-)-methyltransferase activity"/>
    <property type="evidence" value="ECO:0007669"/>
    <property type="project" value="UniProtKB-UniRule"/>
</dbReference>
<keyword evidence="4 6" id="KW-0808">Transferase</keyword>
<name>A0A9X1QDG1_9BACT</name>
<dbReference type="InterPro" id="IPR008189">
    <property type="entry name" value="rRNA_ssu_MeTfrase_I"/>
</dbReference>
<comment type="function">
    <text evidence="6">Catalyzes the 2'-O-methylation of the ribose of cytidine 1402 (C1402) in 16S rRNA.</text>
</comment>
<evidence type="ECO:0000256" key="1">
    <source>
        <dbReference type="ARBA" id="ARBA00022490"/>
    </source>
</evidence>
<dbReference type="FunFam" id="3.30.950.10:FF:000002">
    <property type="entry name" value="Ribosomal RNA small subunit methyltransferase I"/>
    <property type="match status" value="1"/>
</dbReference>
<evidence type="ECO:0000256" key="6">
    <source>
        <dbReference type="HAMAP-Rule" id="MF_01877"/>
    </source>
</evidence>
<keyword evidence="1 6" id="KW-0963">Cytoplasm</keyword>
<dbReference type="Pfam" id="PF00590">
    <property type="entry name" value="TP_methylase"/>
    <property type="match status" value="1"/>
</dbReference>
<dbReference type="FunFam" id="3.40.1010.10:FF:000007">
    <property type="entry name" value="Ribosomal RNA small subunit methyltransferase I"/>
    <property type="match status" value="1"/>
</dbReference>
<proteinExistence type="inferred from homology"/>
<dbReference type="PIRSF" id="PIRSF005917">
    <property type="entry name" value="MTase_YraL"/>
    <property type="match status" value="1"/>
</dbReference>
<dbReference type="AlphaFoldDB" id="A0A9X1QDG1"/>
<reference evidence="8" key="1">
    <citation type="submission" date="2022-01" db="EMBL/GenBank/DDBJ databases">
        <title>Novel species in genus Dyadobacter.</title>
        <authorList>
            <person name="Ma C."/>
        </authorList>
    </citation>
    <scope>NUCLEOTIDE SEQUENCE</scope>
    <source>
        <strain evidence="8">CY357</strain>
    </source>
</reference>
<dbReference type="GO" id="GO:0005737">
    <property type="term" value="C:cytoplasm"/>
    <property type="evidence" value="ECO:0007669"/>
    <property type="project" value="UniProtKB-SubCell"/>
</dbReference>
<accession>A0A9X1QDG1</accession>
<dbReference type="NCBIfam" id="TIGR00096">
    <property type="entry name" value="16S rRNA (cytidine(1402)-2'-O)-methyltransferase"/>
    <property type="match status" value="1"/>
</dbReference>
<evidence type="ECO:0000256" key="5">
    <source>
        <dbReference type="ARBA" id="ARBA00022691"/>
    </source>
</evidence>
<dbReference type="PANTHER" id="PTHR46111">
    <property type="entry name" value="RIBOSOMAL RNA SMALL SUBUNIT METHYLTRANSFERASE I"/>
    <property type="match status" value="1"/>
</dbReference>
<evidence type="ECO:0000313" key="8">
    <source>
        <dbReference type="EMBL" id="MCF2498447.1"/>
    </source>
</evidence>
<dbReference type="PANTHER" id="PTHR46111:SF1">
    <property type="entry name" value="RIBOSOMAL RNA SMALL SUBUNIT METHYLTRANSFERASE I"/>
    <property type="match status" value="1"/>
</dbReference>
<evidence type="ECO:0000313" key="9">
    <source>
        <dbReference type="Proteomes" id="UP001139411"/>
    </source>
</evidence>
<dbReference type="SUPFAM" id="SSF53790">
    <property type="entry name" value="Tetrapyrrole methylase"/>
    <property type="match status" value="1"/>
</dbReference>
<comment type="catalytic activity">
    <reaction evidence="6">
        <text>cytidine(1402) in 16S rRNA + S-adenosyl-L-methionine = 2'-O-methylcytidine(1402) in 16S rRNA + S-adenosyl-L-homocysteine + H(+)</text>
        <dbReference type="Rhea" id="RHEA:42924"/>
        <dbReference type="Rhea" id="RHEA-COMP:10285"/>
        <dbReference type="Rhea" id="RHEA-COMP:10286"/>
        <dbReference type="ChEBI" id="CHEBI:15378"/>
        <dbReference type="ChEBI" id="CHEBI:57856"/>
        <dbReference type="ChEBI" id="CHEBI:59789"/>
        <dbReference type="ChEBI" id="CHEBI:74495"/>
        <dbReference type="ChEBI" id="CHEBI:82748"/>
        <dbReference type="EC" id="2.1.1.198"/>
    </reaction>
</comment>
<protein>
    <recommendedName>
        <fullName evidence="6">Ribosomal RNA small subunit methyltransferase I</fullName>
        <ecNumber evidence="6">2.1.1.198</ecNumber>
    </recommendedName>
    <alternativeName>
        <fullName evidence="6">16S rRNA 2'-O-ribose C1402 methyltransferase</fullName>
    </alternativeName>
    <alternativeName>
        <fullName evidence="6">rRNA (cytidine-2'-O-)-methyltransferase RsmI</fullName>
    </alternativeName>
</protein>
<comment type="caution">
    <text evidence="8">The sequence shown here is derived from an EMBL/GenBank/DDBJ whole genome shotgun (WGS) entry which is preliminary data.</text>
</comment>
<dbReference type="InterPro" id="IPR014777">
    <property type="entry name" value="4pyrrole_Mease_sub1"/>
</dbReference>
<dbReference type="RefSeq" id="WP_235177569.1">
    <property type="nucleotide sequence ID" value="NZ_JAKFFV010000005.1"/>
</dbReference>
<dbReference type="PROSITE" id="PS01296">
    <property type="entry name" value="RSMI"/>
    <property type="match status" value="1"/>
</dbReference>
<dbReference type="Gene3D" id="3.40.1010.10">
    <property type="entry name" value="Cobalt-precorrin-4 Transmethylase, Domain 1"/>
    <property type="match status" value="1"/>
</dbReference>
<dbReference type="EMBL" id="JAKFFV010000005">
    <property type="protein sequence ID" value="MCF2498447.1"/>
    <property type="molecule type" value="Genomic_DNA"/>
</dbReference>
<comment type="subcellular location">
    <subcellularLocation>
        <location evidence="6">Cytoplasm</location>
    </subcellularLocation>
</comment>
<keyword evidence="2 6" id="KW-0698">rRNA processing</keyword>
<organism evidence="8 9">
    <name type="scientific">Dyadobacter chenhuakuii</name>
    <dbReference type="NCBI Taxonomy" id="2909339"/>
    <lineage>
        <taxon>Bacteria</taxon>
        <taxon>Pseudomonadati</taxon>
        <taxon>Bacteroidota</taxon>
        <taxon>Cytophagia</taxon>
        <taxon>Cytophagales</taxon>
        <taxon>Spirosomataceae</taxon>
        <taxon>Dyadobacter</taxon>
    </lineage>
</organism>
<evidence type="ECO:0000259" key="7">
    <source>
        <dbReference type="Pfam" id="PF00590"/>
    </source>
</evidence>
<feature type="domain" description="Tetrapyrrole methylase" evidence="7">
    <location>
        <begin position="2"/>
        <end position="201"/>
    </location>
</feature>
<dbReference type="InterPro" id="IPR035996">
    <property type="entry name" value="4pyrrol_Methylase_sf"/>
</dbReference>
<dbReference type="CDD" id="cd11648">
    <property type="entry name" value="RsmI"/>
    <property type="match status" value="1"/>
</dbReference>
<keyword evidence="5 6" id="KW-0949">S-adenosyl-L-methionine</keyword>
<evidence type="ECO:0000256" key="3">
    <source>
        <dbReference type="ARBA" id="ARBA00022603"/>
    </source>
</evidence>
<keyword evidence="3 6" id="KW-0489">Methyltransferase</keyword>
<evidence type="ECO:0000256" key="4">
    <source>
        <dbReference type="ARBA" id="ARBA00022679"/>
    </source>
</evidence>
<dbReference type="EC" id="2.1.1.198" evidence="6"/>
<dbReference type="Proteomes" id="UP001139411">
    <property type="component" value="Unassembled WGS sequence"/>
</dbReference>
<gene>
    <name evidence="6 8" type="primary">rsmI</name>
    <name evidence="8" type="ORF">L0661_09025</name>
</gene>
<dbReference type="Gene3D" id="3.30.950.10">
    <property type="entry name" value="Methyltransferase, Cobalt-precorrin-4 Transmethylase, Domain 2"/>
    <property type="match status" value="1"/>
</dbReference>